<evidence type="ECO:0000256" key="1">
    <source>
        <dbReference type="ARBA" id="ARBA00008279"/>
    </source>
</evidence>
<dbReference type="PANTHER" id="PTHR43834">
    <property type="entry name" value="GTPASE DER"/>
    <property type="match status" value="1"/>
</dbReference>
<comment type="caution">
    <text evidence="12">The sequence shown here is derived from an EMBL/GenBank/DDBJ whole genome shotgun (WGS) entry which is preliminary data.</text>
</comment>
<feature type="binding site" evidence="8">
    <location>
        <begin position="20"/>
        <end position="27"/>
    </location>
    <ligand>
        <name>GTP</name>
        <dbReference type="ChEBI" id="CHEBI:37565"/>
        <label>1</label>
    </ligand>
</feature>
<feature type="domain" description="EngA-type G" evidence="11">
    <location>
        <begin position="211"/>
        <end position="386"/>
    </location>
</feature>
<dbReference type="CDD" id="cd01894">
    <property type="entry name" value="EngA1"/>
    <property type="match status" value="1"/>
</dbReference>
<dbReference type="NCBIfam" id="TIGR00231">
    <property type="entry name" value="small_GTP"/>
    <property type="match status" value="2"/>
</dbReference>
<keyword evidence="6 8" id="KW-0342">GTP-binding</keyword>
<feature type="binding site" evidence="8">
    <location>
        <begin position="130"/>
        <end position="133"/>
    </location>
    <ligand>
        <name>GTP</name>
        <dbReference type="ChEBI" id="CHEBI:37565"/>
        <label>1</label>
    </ligand>
</feature>
<dbReference type="HAMAP" id="MF_00195">
    <property type="entry name" value="GTPase_Der"/>
    <property type="match status" value="1"/>
</dbReference>
<dbReference type="InterPro" id="IPR027417">
    <property type="entry name" value="P-loop_NTPase"/>
</dbReference>
<evidence type="ECO:0000256" key="3">
    <source>
        <dbReference type="ARBA" id="ARBA00022517"/>
    </source>
</evidence>
<dbReference type="InterPro" id="IPR031166">
    <property type="entry name" value="G_ENGA"/>
</dbReference>
<name>A0A7W4FCU6_GLUDI</name>
<accession>A0A7W4FCU6</accession>
<evidence type="ECO:0000313" key="13">
    <source>
        <dbReference type="Proteomes" id="UP000550787"/>
    </source>
</evidence>
<evidence type="ECO:0000256" key="8">
    <source>
        <dbReference type="HAMAP-Rule" id="MF_00195"/>
    </source>
</evidence>
<dbReference type="AlphaFoldDB" id="A0A7W4FCU6"/>
<feature type="domain" description="EngA-type G" evidence="11">
    <location>
        <begin position="14"/>
        <end position="178"/>
    </location>
</feature>
<evidence type="ECO:0000256" key="10">
    <source>
        <dbReference type="RuleBase" id="RU004481"/>
    </source>
</evidence>
<evidence type="ECO:0000256" key="2">
    <source>
        <dbReference type="ARBA" id="ARBA00020953"/>
    </source>
</evidence>
<keyword evidence="3 8" id="KW-0690">Ribosome biogenesis</keyword>
<dbReference type="FunFam" id="3.30.300.20:FF:000004">
    <property type="entry name" value="GTPase Der"/>
    <property type="match status" value="1"/>
</dbReference>
<dbReference type="EMBL" id="JABEQG010000004">
    <property type="protein sequence ID" value="MBB2155425.1"/>
    <property type="molecule type" value="Genomic_DNA"/>
</dbReference>
<keyword evidence="4 10" id="KW-0677">Repeat</keyword>
<evidence type="ECO:0000256" key="4">
    <source>
        <dbReference type="ARBA" id="ARBA00022737"/>
    </source>
</evidence>
<organism evidence="12 13">
    <name type="scientific">Gluconacetobacter diazotrophicus</name>
    <name type="common">Acetobacter diazotrophicus</name>
    <dbReference type="NCBI Taxonomy" id="33996"/>
    <lineage>
        <taxon>Bacteria</taxon>
        <taxon>Pseudomonadati</taxon>
        <taxon>Pseudomonadota</taxon>
        <taxon>Alphaproteobacteria</taxon>
        <taxon>Acetobacterales</taxon>
        <taxon>Acetobacteraceae</taxon>
        <taxon>Gluconacetobacter</taxon>
    </lineage>
</organism>
<dbReference type="InterPro" id="IPR016484">
    <property type="entry name" value="GTPase_Der"/>
</dbReference>
<evidence type="ECO:0000256" key="9">
    <source>
        <dbReference type="PROSITE-ProRule" id="PRU01049"/>
    </source>
</evidence>
<reference evidence="12 13" key="1">
    <citation type="submission" date="2020-04" db="EMBL/GenBank/DDBJ databases">
        <title>Description of novel Gluconacetobacter.</title>
        <authorList>
            <person name="Sombolestani A."/>
        </authorList>
    </citation>
    <scope>NUCLEOTIDE SEQUENCE [LARGE SCALE GENOMIC DNA]</scope>
    <source>
        <strain evidence="12 13">LMG 7603</strain>
    </source>
</reference>
<comment type="subunit">
    <text evidence="8">Associates with the 50S ribosomal subunit.</text>
</comment>
<comment type="function">
    <text evidence="8 10">GTPase that plays an essential role in the late steps of ribosome biogenesis.</text>
</comment>
<feature type="binding site" evidence="8">
    <location>
        <begin position="264"/>
        <end position="268"/>
    </location>
    <ligand>
        <name>GTP</name>
        <dbReference type="ChEBI" id="CHEBI:37565"/>
        <label>2</label>
    </ligand>
</feature>
<dbReference type="RefSeq" id="WP_183115449.1">
    <property type="nucleotide sequence ID" value="NZ_JABEQG010000004.1"/>
</dbReference>
<feature type="binding site" evidence="8">
    <location>
        <begin position="67"/>
        <end position="71"/>
    </location>
    <ligand>
        <name>GTP</name>
        <dbReference type="ChEBI" id="CHEBI:37565"/>
        <label>1</label>
    </ligand>
</feature>
<dbReference type="GO" id="GO:0042254">
    <property type="term" value="P:ribosome biogenesis"/>
    <property type="evidence" value="ECO:0007669"/>
    <property type="project" value="UniProtKB-KW"/>
</dbReference>
<feature type="binding site" evidence="8">
    <location>
        <begin position="329"/>
        <end position="332"/>
    </location>
    <ligand>
        <name>GTP</name>
        <dbReference type="ChEBI" id="CHEBI:37565"/>
        <label>2</label>
    </ligand>
</feature>
<dbReference type="NCBIfam" id="TIGR03594">
    <property type="entry name" value="GTPase_EngA"/>
    <property type="match status" value="1"/>
</dbReference>
<dbReference type="PIRSF" id="PIRSF006485">
    <property type="entry name" value="GTP-binding_EngA"/>
    <property type="match status" value="1"/>
</dbReference>
<dbReference type="PROSITE" id="PS51712">
    <property type="entry name" value="G_ENGA"/>
    <property type="match status" value="2"/>
</dbReference>
<dbReference type="Gene3D" id="3.30.300.20">
    <property type="match status" value="1"/>
</dbReference>
<dbReference type="SUPFAM" id="SSF52540">
    <property type="entry name" value="P-loop containing nucleoside triphosphate hydrolases"/>
    <property type="match status" value="2"/>
</dbReference>
<evidence type="ECO:0000259" key="11">
    <source>
        <dbReference type="PROSITE" id="PS51712"/>
    </source>
</evidence>
<sequence length="479" mass="51982">MAKLPSVPTGDDLPVVVIAGRPNVGKSTLFNRLVGRRQALVADTPGVTRDRKEAETVMRGRRVRLVDTAGLEEAAADTLYGRMRASSESAVAQADLVLFCIDTRAGITPADEHFAAWLRRQGRPVLLIANKAEGRQGAAAAMEAFALGLGTPLAISAEHGEGLSDLMGEIADRLPPAAPTLVAAGMADAAFDDDDAEAGEAEEDDRPVGPLRLAIVGRPNAGKSTLLNRLLGEERMITGPEPGLTRDSVTVLLHDEHGPIQLVDTAGLRRRARIEESLEKMSVSATIEALKMAEVVVLTLDATLGVHEQDLQIARLIEREGRCCVLALNKWDAVEDRIATRQAISDRIETSLAQMRGIPVVSFSALTGAGVNKLLPVVRRAHATWNKRVPTGALNRWFEAMLERHNPPLVSGRRLKLRYMTQAKARPPTFILFGTRAEQLPEDYQRYLVNGLRETFDLPGTPIRLLLRGTKNPYAEGQG</sequence>
<dbReference type="Pfam" id="PF01926">
    <property type="entry name" value="MMR_HSR1"/>
    <property type="match status" value="2"/>
</dbReference>
<dbReference type="GO" id="GO:0005525">
    <property type="term" value="F:GTP binding"/>
    <property type="evidence" value="ECO:0007669"/>
    <property type="project" value="UniProtKB-UniRule"/>
</dbReference>
<dbReference type="Gene3D" id="3.40.50.300">
    <property type="entry name" value="P-loop containing nucleotide triphosphate hydrolases"/>
    <property type="match status" value="2"/>
</dbReference>
<gene>
    <name evidence="8 12" type="primary">der</name>
    <name evidence="12" type="ORF">HLH33_03735</name>
</gene>
<dbReference type="PRINTS" id="PR00326">
    <property type="entry name" value="GTP1OBG"/>
</dbReference>
<feature type="binding site" evidence="8">
    <location>
        <begin position="217"/>
        <end position="224"/>
    </location>
    <ligand>
        <name>GTP</name>
        <dbReference type="ChEBI" id="CHEBI:37565"/>
        <label>2</label>
    </ligand>
</feature>
<evidence type="ECO:0000256" key="5">
    <source>
        <dbReference type="ARBA" id="ARBA00022741"/>
    </source>
</evidence>
<comment type="similarity">
    <text evidence="1 8 9 10">Belongs to the TRAFAC class TrmE-Era-EngA-EngB-Septin-like GTPase superfamily. EngA (Der) GTPase family.</text>
</comment>
<dbReference type="InterPro" id="IPR032859">
    <property type="entry name" value="KH_dom-like"/>
</dbReference>
<dbReference type="Pfam" id="PF14714">
    <property type="entry name" value="KH_dom-like"/>
    <property type="match status" value="1"/>
</dbReference>
<dbReference type="InterPro" id="IPR006073">
    <property type="entry name" value="GTP-bd"/>
</dbReference>
<dbReference type="PANTHER" id="PTHR43834:SF6">
    <property type="entry name" value="GTPASE DER"/>
    <property type="match status" value="1"/>
</dbReference>
<dbReference type="InterPro" id="IPR015946">
    <property type="entry name" value="KH_dom-like_a/b"/>
</dbReference>
<proteinExistence type="inferred from homology"/>
<evidence type="ECO:0000256" key="6">
    <source>
        <dbReference type="ARBA" id="ARBA00023134"/>
    </source>
</evidence>
<dbReference type="InterPro" id="IPR005225">
    <property type="entry name" value="Small_GTP-bd"/>
</dbReference>
<keyword evidence="5 8" id="KW-0547">Nucleotide-binding</keyword>
<dbReference type="Proteomes" id="UP000550787">
    <property type="component" value="Unassembled WGS sequence"/>
</dbReference>
<evidence type="ECO:0000313" key="12">
    <source>
        <dbReference type="EMBL" id="MBB2155425.1"/>
    </source>
</evidence>
<protein>
    <recommendedName>
        <fullName evidence="2 8">GTPase Der</fullName>
    </recommendedName>
    <alternativeName>
        <fullName evidence="7 8">GTP-binding protein EngA</fullName>
    </alternativeName>
</protein>
<evidence type="ECO:0000256" key="7">
    <source>
        <dbReference type="ARBA" id="ARBA00032345"/>
    </source>
</evidence>
<dbReference type="CDD" id="cd01895">
    <property type="entry name" value="EngA2"/>
    <property type="match status" value="1"/>
</dbReference>